<dbReference type="Proteomes" id="UP001303473">
    <property type="component" value="Unassembled WGS sequence"/>
</dbReference>
<dbReference type="PROSITE" id="PS51212">
    <property type="entry name" value="WSC"/>
    <property type="match status" value="2"/>
</dbReference>
<evidence type="ECO:0000256" key="1">
    <source>
        <dbReference type="ARBA" id="ARBA00022737"/>
    </source>
</evidence>
<dbReference type="PANTHER" id="PTHR45964">
    <property type="entry name" value="WSCD FAMILY MEMBER CG9164"/>
    <property type="match status" value="1"/>
</dbReference>
<feature type="signal peptide" evidence="3">
    <location>
        <begin position="1"/>
        <end position="21"/>
    </location>
</feature>
<feature type="compositionally biased region" description="Pro residues" evidence="2">
    <location>
        <begin position="492"/>
        <end position="507"/>
    </location>
</feature>
<evidence type="ECO:0000259" key="4">
    <source>
        <dbReference type="PROSITE" id="PS51212"/>
    </source>
</evidence>
<feature type="chain" id="PRO_5042865453" evidence="3">
    <location>
        <begin position="22"/>
        <end position="679"/>
    </location>
</feature>
<reference evidence="6" key="1">
    <citation type="journal article" date="2023" name="Mol. Phylogenet. Evol.">
        <title>Genome-scale phylogeny and comparative genomics of the fungal order Sordariales.</title>
        <authorList>
            <person name="Hensen N."/>
            <person name="Bonometti L."/>
            <person name="Westerberg I."/>
            <person name="Brannstrom I.O."/>
            <person name="Guillou S."/>
            <person name="Cros-Aarteil S."/>
            <person name="Calhoun S."/>
            <person name="Haridas S."/>
            <person name="Kuo A."/>
            <person name="Mondo S."/>
            <person name="Pangilinan J."/>
            <person name="Riley R."/>
            <person name="LaButti K."/>
            <person name="Andreopoulos B."/>
            <person name="Lipzen A."/>
            <person name="Chen C."/>
            <person name="Yan M."/>
            <person name="Daum C."/>
            <person name="Ng V."/>
            <person name="Clum A."/>
            <person name="Steindorff A."/>
            <person name="Ohm R.A."/>
            <person name="Martin F."/>
            <person name="Silar P."/>
            <person name="Natvig D.O."/>
            <person name="Lalanne C."/>
            <person name="Gautier V."/>
            <person name="Ament-Velasquez S.L."/>
            <person name="Kruys A."/>
            <person name="Hutchinson M.I."/>
            <person name="Powell A.J."/>
            <person name="Barry K."/>
            <person name="Miller A.N."/>
            <person name="Grigoriev I.V."/>
            <person name="Debuchy R."/>
            <person name="Gladieux P."/>
            <person name="Hiltunen Thoren M."/>
            <person name="Johannesson H."/>
        </authorList>
    </citation>
    <scope>NUCLEOTIDE SEQUENCE [LARGE SCALE GENOMIC DNA]</scope>
    <source>
        <strain evidence="6">CBS 340.73</strain>
    </source>
</reference>
<dbReference type="AlphaFoldDB" id="A0AAN6NC47"/>
<feature type="domain" description="WSC" evidence="4">
    <location>
        <begin position="35"/>
        <end position="127"/>
    </location>
</feature>
<comment type="caution">
    <text evidence="5">The sequence shown here is derived from an EMBL/GenBank/DDBJ whole genome shotgun (WGS) entry which is preliminary data.</text>
</comment>
<feature type="region of interest" description="Disordered" evidence="2">
    <location>
        <begin position="485"/>
        <end position="507"/>
    </location>
</feature>
<evidence type="ECO:0000313" key="5">
    <source>
        <dbReference type="EMBL" id="KAK3943042.1"/>
    </source>
</evidence>
<evidence type="ECO:0000256" key="2">
    <source>
        <dbReference type="SAM" id="MobiDB-lite"/>
    </source>
</evidence>
<protein>
    <submittedName>
        <fullName evidence="5">WSC domain-containing protein</fullName>
    </submittedName>
</protein>
<name>A0AAN6NC47_9PEZI</name>
<keyword evidence="1" id="KW-0677">Repeat</keyword>
<dbReference type="Pfam" id="PF01822">
    <property type="entry name" value="WSC"/>
    <property type="match status" value="2"/>
</dbReference>
<gene>
    <name evidence="5" type="ORF">QBC46DRAFT_351875</name>
</gene>
<dbReference type="SMART" id="SM00321">
    <property type="entry name" value="WSC"/>
    <property type="match status" value="2"/>
</dbReference>
<keyword evidence="6" id="KW-1185">Reference proteome</keyword>
<proteinExistence type="predicted"/>
<keyword evidence="3" id="KW-0732">Signal</keyword>
<feature type="region of interest" description="Disordered" evidence="2">
    <location>
        <begin position="600"/>
        <end position="623"/>
    </location>
</feature>
<sequence>MASFSMTAALAAVAILGRVQAWTVPLPPCTSPFQPFVYSGCFADTGSPDALSFRSPLDQQNMTIETCVAECKGNGYRYAGLEYYGICFCGETVNGAQLDDSQCTYPCTGNSSEICGGSNIISVYQDPTFLPVDKTTTLDYVPLGCWTDDSSIGRALGYPQDQLNSSTMTTETCLQACKDGGFPFAGTEYSGECYCGQVVGNFTSSAPATDCAMPCNGDSTETCGGPSRLSLYVAKDLESLEPCGYVPPVSSSSVPPVSSSSTAPPASSSSSVPPVSSTTTPASSSTTPASSTTTPASSSSSPSVPPASSTTTGPASSTTPTSTASSTATSSCTTSTTSSTAPPTSSKPVTTTSTSSVCTTTTVIPPTPPTCEYKCGNWCSSPLPDWEDVTTCKTSYSNCKLQVAACFGGAGWPGSMDCFAFAAWCSKSSDYCNSGGSWTGKSRVCSKQDFCGRNPPKNPSPSPSPSPSTVTITVACKPTTAIITTTTTTTTTPPPPSTTPSKCPIPTPSNICTQPTNKQYGYAPGSPVGGIELPIVTCNDVKNDWPSSPFKLYTDSDSTKCGKYPRSGCSNACQDACKAQYEQCQGTYAKGCQQGNGGGGWSSGNNDDDGWQNKGKSHWRRRRSSTEIIAKRTFGGGGGGWTDSYSTATNKCQAQYSDCVAANKNTNGGGKCGSYGSGW</sequence>
<accession>A0AAN6NC47</accession>
<feature type="region of interest" description="Disordered" evidence="2">
    <location>
        <begin position="247"/>
        <end position="359"/>
    </location>
</feature>
<dbReference type="EMBL" id="MU853769">
    <property type="protein sequence ID" value="KAK3943042.1"/>
    <property type="molecule type" value="Genomic_DNA"/>
</dbReference>
<evidence type="ECO:0000256" key="3">
    <source>
        <dbReference type="SAM" id="SignalP"/>
    </source>
</evidence>
<dbReference type="InterPro" id="IPR051589">
    <property type="entry name" value="Sialate-O-sulfotransferase"/>
</dbReference>
<organism evidence="5 6">
    <name type="scientific">Diplogelasinospora grovesii</name>
    <dbReference type="NCBI Taxonomy" id="303347"/>
    <lineage>
        <taxon>Eukaryota</taxon>
        <taxon>Fungi</taxon>
        <taxon>Dikarya</taxon>
        <taxon>Ascomycota</taxon>
        <taxon>Pezizomycotina</taxon>
        <taxon>Sordariomycetes</taxon>
        <taxon>Sordariomycetidae</taxon>
        <taxon>Sordariales</taxon>
        <taxon>Diplogelasinosporaceae</taxon>
        <taxon>Diplogelasinospora</taxon>
    </lineage>
</organism>
<feature type="domain" description="WSC" evidence="4">
    <location>
        <begin position="139"/>
        <end position="235"/>
    </location>
</feature>
<evidence type="ECO:0000313" key="6">
    <source>
        <dbReference type="Proteomes" id="UP001303473"/>
    </source>
</evidence>
<dbReference type="InterPro" id="IPR002889">
    <property type="entry name" value="WSC_carb-bd"/>
</dbReference>
<dbReference type="PANTHER" id="PTHR45964:SF5">
    <property type="entry name" value="WSCD FAMILY MEMBER CG9164"/>
    <property type="match status" value="1"/>
</dbReference>